<proteinExistence type="predicted"/>
<accession>A0A836FHN1</accession>
<feature type="non-terminal residue" evidence="2">
    <location>
        <position position="265"/>
    </location>
</feature>
<dbReference type="PANTHER" id="PTHR21301">
    <property type="entry name" value="REVERSE TRANSCRIPTASE"/>
    <property type="match status" value="1"/>
</dbReference>
<keyword evidence="3" id="KW-1185">Reference proteome</keyword>
<dbReference type="Pfam" id="PF17906">
    <property type="entry name" value="HTH_48"/>
    <property type="match status" value="1"/>
</dbReference>
<evidence type="ECO:0000313" key="3">
    <source>
        <dbReference type="Proteomes" id="UP000669903"/>
    </source>
</evidence>
<comment type="caution">
    <text evidence="2">The sequence shown here is derived from an EMBL/GenBank/DDBJ whole genome shotgun (WGS) entry which is preliminary data.</text>
</comment>
<dbReference type="AlphaFoldDB" id="A0A836FHN1"/>
<dbReference type="InterPro" id="IPR035901">
    <property type="entry name" value="GIY-YIG_endonuc_sf"/>
</dbReference>
<evidence type="ECO:0000259" key="1">
    <source>
        <dbReference type="PROSITE" id="PS50164"/>
    </source>
</evidence>
<dbReference type="PANTHER" id="PTHR21301:SF11">
    <property type="entry name" value="GIY-YIG DOMAIN-CONTAINING PROTEIN"/>
    <property type="match status" value="1"/>
</dbReference>
<dbReference type="InterPro" id="IPR041426">
    <property type="entry name" value="Mos1_HTH"/>
</dbReference>
<name>A0A836FHN1_9HYME</name>
<dbReference type="Gene3D" id="3.40.1440.10">
    <property type="entry name" value="GIY-YIG endonuclease"/>
    <property type="match status" value="1"/>
</dbReference>
<evidence type="ECO:0000313" key="2">
    <source>
        <dbReference type="EMBL" id="KAG5334132.1"/>
    </source>
</evidence>
<reference evidence="2" key="1">
    <citation type="submission" date="2020-03" db="EMBL/GenBank/DDBJ databases">
        <title>Relaxed selection underlies rapid genomic changes in the transitions from sociality to social parasitism in ants.</title>
        <authorList>
            <person name="Bi X."/>
        </authorList>
    </citation>
    <scope>NUCLEOTIDE SEQUENCE</scope>
    <source>
        <strain evidence="2">BGI-DK2014a</strain>
        <tissue evidence="2">Whole body</tissue>
    </source>
</reference>
<dbReference type="EMBL" id="JAANIC010004582">
    <property type="protein sequence ID" value="KAG5334132.1"/>
    <property type="molecule type" value="Genomic_DNA"/>
</dbReference>
<dbReference type="PROSITE" id="PS50164">
    <property type="entry name" value="GIY_YIG"/>
    <property type="match status" value="1"/>
</dbReference>
<feature type="domain" description="GIY-YIG" evidence="1">
    <location>
        <begin position="154"/>
        <end position="235"/>
    </location>
</feature>
<gene>
    <name evidence="2" type="primary">Gvqw3_27</name>
    <name evidence="2" type="ORF">G6Z76_0012003</name>
</gene>
<dbReference type="Gene3D" id="1.10.10.1450">
    <property type="match status" value="1"/>
</dbReference>
<organism evidence="2 3">
    <name type="scientific">Acromyrmex charruanus</name>
    <dbReference type="NCBI Taxonomy" id="2715315"/>
    <lineage>
        <taxon>Eukaryota</taxon>
        <taxon>Metazoa</taxon>
        <taxon>Ecdysozoa</taxon>
        <taxon>Arthropoda</taxon>
        <taxon>Hexapoda</taxon>
        <taxon>Insecta</taxon>
        <taxon>Pterygota</taxon>
        <taxon>Neoptera</taxon>
        <taxon>Endopterygota</taxon>
        <taxon>Hymenoptera</taxon>
        <taxon>Apocrita</taxon>
        <taxon>Aculeata</taxon>
        <taxon>Formicoidea</taxon>
        <taxon>Formicidae</taxon>
        <taxon>Myrmicinae</taxon>
        <taxon>Acromyrmex</taxon>
    </lineage>
</organism>
<sequence length="265" mass="31188">MEQRAVIKFNAKLGKSASETFRSMQQVYGSQCLGRTAVFEWHKRFDFDFGDENDINFLDVKLMRQEGRIIFDIYRIKNLKSRTNLDQNREENNNECDSNANSKKKFFTIPYLSKVSKKFKKLSYIHGFNIAYKPMNKMNTFIKTGKDPLLKDDYRGVVYKINCLNCESSYVGQTKRKLKIRIKEHKADVRKSTSESVVSRHQLNEMHELDWDNIRILDTEQSLMKRRISEMIYIKGQISGINKQSDTEDLPDVYLPLLKKDLSHT</sequence>
<dbReference type="InterPro" id="IPR000305">
    <property type="entry name" value="GIY-YIG_endonuc"/>
</dbReference>
<dbReference type="Proteomes" id="UP000669903">
    <property type="component" value="Unassembled WGS sequence"/>
</dbReference>
<protein>
    <submittedName>
        <fullName evidence="2">GVQW3 protein</fullName>
    </submittedName>
</protein>
<dbReference type="CDD" id="cd10442">
    <property type="entry name" value="GIY-YIG_PLEs"/>
    <property type="match status" value="1"/>
</dbReference>
<feature type="non-terminal residue" evidence="2">
    <location>
        <position position="1"/>
    </location>
</feature>